<protein>
    <submittedName>
        <fullName evidence="1">Uncharacterized protein</fullName>
    </submittedName>
</protein>
<reference evidence="1 2" key="1">
    <citation type="submission" date="2018-09" db="EMBL/GenBank/DDBJ databases">
        <title>A high-quality reference genome of wild soybean provides a powerful tool to mine soybean genomes.</title>
        <authorList>
            <person name="Xie M."/>
            <person name="Chung C.Y.L."/>
            <person name="Li M.-W."/>
            <person name="Wong F.-L."/>
            <person name="Chan T.-F."/>
            <person name="Lam H.-M."/>
        </authorList>
    </citation>
    <scope>NUCLEOTIDE SEQUENCE [LARGE SCALE GENOMIC DNA]</scope>
    <source>
        <strain evidence="2">cv. W05</strain>
        <tissue evidence="1">Hypocotyl of etiolated seedlings</tissue>
    </source>
</reference>
<accession>A0A445KDL1</accession>
<proteinExistence type="predicted"/>
<gene>
    <name evidence="1" type="ORF">D0Y65_015555</name>
</gene>
<dbReference type="EMBL" id="QZWG01000006">
    <property type="protein sequence ID" value="RZC08888.1"/>
    <property type="molecule type" value="Genomic_DNA"/>
</dbReference>
<dbReference type="AlphaFoldDB" id="A0A445KDL1"/>
<comment type="caution">
    <text evidence="1">The sequence shown here is derived from an EMBL/GenBank/DDBJ whole genome shotgun (WGS) entry which is preliminary data.</text>
</comment>
<dbReference type="Proteomes" id="UP000289340">
    <property type="component" value="Chromosome 6"/>
</dbReference>
<name>A0A445KDL1_GLYSO</name>
<evidence type="ECO:0000313" key="1">
    <source>
        <dbReference type="EMBL" id="RZC08888.1"/>
    </source>
</evidence>
<keyword evidence="2" id="KW-1185">Reference proteome</keyword>
<sequence>MVGIVLYTRTAVGLKDWLRITFAADPSALGEGENKVEINQPKIKNGRPSQTIQDQDEGVDARFEDVRNAIQSLSSPPTTHFGGGVRSYVWGRRGCTTTSGLELLPRLVAVPGDMVVWPDFSLVLVEAVAAQSGGEDVQIKISRVRISLLFDMPHAFLISLEKISRSKCKNPLSFLDTFIFISHYFPNSIVNISVLLINQKHCVYDVCILQ</sequence>
<organism evidence="1 2">
    <name type="scientific">Glycine soja</name>
    <name type="common">Wild soybean</name>
    <dbReference type="NCBI Taxonomy" id="3848"/>
    <lineage>
        <taxon>Eukaryota</taxon>
        <taxon>Viridiplantae</taxon>
        <taxon>Streptophyta</taxon>
        <taxon>Embryophyta</taxon>
        <taxon>Tracheophyta</taxon>
        <taxon>Spermatophyta</taxon>
        <taxon>Magnoliopsida</taxon>
        <taxon>eudicotyledons</taxon>
        <taxon>Gunneridae</taxon>
        <taxon>Pentapetalae</taxon>
        <taxon>rosids</taxon>
        <taxon>fabids</taxon>
        <taxon>Fabales</taxon>
        <taxon>Fabaceae</taxon>
        <taxon>Papilionoideae</taxon>
        <taxon>50 kb inversion clade</taxon>
        <taxon>NPAAA clade</taxon>
        <taxon>indigoferoid/millettioid clade</taxon>
        <taxon>Phaseoleae</taxon>
        <taxon>Glycine</taxon>
        <taxon>Glycine subgen. Soja</taxon>
    </lineage>
</organism>
<evidence type="ECO:0000313" key="2">
    <source>
        <dbReference type="Proteomes" id="UP000289340"/>
    </source>
</evidence>